<comment type="subcellular location">
    <subcellularLocation>
        <location evidence="2">Nucleus</location>
    </subcellularLocation>
</comment>
<comment type="cofactor">
    <cofactor evidence="2">
        <name>a divalent metal cation</name>
        <dbReference type="ChEBI" id="CHEBI:60240"/>
    </cofactor>
</comment>
<dbReference type="GO" id="GO:0004518">
    <property type="term" value="F:nuclease activity"/>
    <property type="evidence" value="ECO:0007669"/>
    <property type="project" value="UniProtKB-KW"/>
</dbReference>
<keyword evidence="2" id="KW-0378">Hydrolase</keyword>
<comment type="function">
    <text evidence="2">Decapping enzyme for NAD-capped RNAs: specifically hydrolyzes the nicotinamide adenine dinucleotide (NAD) cap from a subset of RNAs by removing the entire NAD moiety from the 5'-end of an NAD-capped RNA.</text>
</comment>
<organism evidence="4 5">
    <name type="scientific">Strongyloides venezuelensis</name>
    <name type="common">Threadworm</name>
    <dbReference type="NCBI Taxonomy" id="75913"/>
    <lineage>
        <taxon>Eukaryota</taxon>
        <taxon>Metazoa</taxon>
        <taxon>Ecdysozoa</taxon>
        <taxon>Nematoda</taxon>
        <taxon>Chromadorea</taxon>
        <taxon>Rhabditida</taxon>
        <taxon>Tylenchina</taxon>
        <taxon>Panagrolaimomorpha</taxon>
        <taxon>Strongyloidoidea</taxon>
        <taxon>Strongyloididae</taxon>
        <taxon>Strongyloides</taxon>
    </lineage>
</organism>
<dbReference type="GO" id="GO:0110155">
    <property type="term" value="P:NAD-cap decapping"/>
    <property type="evidence" value="ECO:0007669"/>
    <property type="project" value="TreeGrafter"/>
</dbReference>
<dbReference type="PANTHER" id="PTHR12395">
    <property type="entry name" value="DOM-3 RELATED"/>
    <property type="match status" value="1"/>
</dbReference>
<evidence type="ECO:0000313" key="4">
    <source>
        <dbReference type="Proteomes" id="UP000035680"/>
    </source>
</evidence>
<dbReference type="PANTHER" id="PTHR12395:SF9">
    <property type="entry name" value="DECAPPING AND EXORIBONUCLEASE PROTEIN"/>
    <property type="match status" value="1"/>
</dbReference>
<keyword evidence="2" id="KW-0539">Nucleus</keyword>
<dbReference type="Proteomes" id="UP000035680">
    <property type="component" value="Unassembled WGS sequence"/>
</dbReference>
<dbReference type="GO" id="GO:0000166">
    <property type="term" value="F:nucleotide binding"/>
    <property type="evidence" value="ECO:0007669"/>
    <property type="project" value="UniProtKB-KW"/>
</dbReference>
<proteinExistence type="inferred from homology"/>
<accession>A0A0K0FEA4</accession>
<dbReference type="GO" id="GO:0003723">
    <property type="term" value="F:RNA binding"/>
    <property type="evidence" value="ECO:0007669"/>
    <property type="project" value="UniProtKB-KW"/>
</dbReference>
<evidence type="ECO:0000256" key="2">
    <source>
        <dbReference type="RuleBase" id="RU367113"/>
    </source>
</evidence>
<keyword evidence="2" id="KW-0479">Metal-binding</keyword>
<dbReference type="WBParaSite" id="SVE_0718200.1">
    <property type="protein sequence ID" value="SVE_0718200.1"/>
    <property type="gene ID" value="SVE_0718200"/>
</dbReference>
<keyword evidence="2" id="KW-0547">Nucleotide-binding</keyword>
<dbReference type="Pfam" id="PF08652">
    <property type="entry name" value="RAI1"/>
    <property type="match status" value="1"/>
</dbReference>
<dbReference type="GO" id="GO:0000956">
    <property type="term" value="P:nuclear-transcribed mRNA catabolic process"/>
    <property type="evidence" value="ECO:0007669"/>
    <property type="project" value="TreeGrafter"/>
</dbReference>
<dbReference type="GO" id="GO:0034353">
    <property type="term" value="F:mRNA 5'-diphosphatase activity"/>
    <property type="evidence" value="ECO:0007669"/>
    <property type="project" value="TreeGrafter"/>
</dbReference>
<keyword evidence="4" id="KW-1185">Reference proteome</keyword>
<protein>
    <recommendedName>
        <fullName evidence="2">Decapping nuclease</fullName>
        <ecNumber evidence="2">3.6.1.-</ecNumber>
    </recommendedName>
</protein>
<evidence type="ECO:0000313" key="5">
    <source>
        <dbReference type="WBParaSite" id="SVE_0718200.1"/>
    </source>
</evidence>
<dbReference type="InterPro" id="IPR039039">
    <property type="entry name" value="RAI1-like_fam"/>
</dbReference>
<keyword evidence="2" id="KW-0694">RNA-binding</keyword>
<reference evidence="4" key="1">
    <citation type="submission" date="2014-07" db="EMBL/GenBank/DDBJ databases">
        <authorList>
            <person name="Martin A.A"/>
            <person name="De Silva N."/>
        </authorList>
    </citation>
    <scope>NUCLEOTIDE SEQUENCE</scope>
</reference>
<feature type="domain" description="RAI1-like" evidence="3">
    <location>
        <begin position="22"/>
        <end position="351"/>
    </location>
</feature>
<dbReference type="STRING" id="75913.A0A0K0FEA4"/>
<dbReference type="AlphaFoldDB" id="A0A0K0FEA4"/>
<dbReference type="EC" id="3.6.1.-" evidence="2"/>
<reference evidence="5" key="2">
    <citation type="submission" date="2015-08" db="UniProtKB">
        <authorList>
            <consortium name="WormBaseParasite"/>
        </authorList>
    </citation>
    <scope>IDENTIFICATION</scope>
</reference>
<keyword evidence="2" id="KW-0540">Nuclease</keyword>
<sequence>MDAVNIQLNFEEKSQEFPYFSKPECISEFSLDKDRKMTFGRSGIKYFYESCLDETHPNYNLNDGFDTYIKKEGDEKINVLLRWILSQTPGRYMDLKKICHEVDFVCFRGLLTKIGNSLYSENDTFRAVAMFYNGVIFLCEYPTEDELERLANVSEKDQRFSYWGHKFEQYVTCSYKESLPDTTTPVCAYDEYCGIFKVYLEGVGSNHDKVSLIYGAELDCIDPKTGKFMELKTQYDTLNASFWRYKALKWWLQSFLVGINKISVGYRDNDGIIKSVGLLPVSELTSGSKASFSTSMVMNYILKTLAVIKQAFTDKKDSVIIMEKKKGVKAVELVRINDPKKLNVDIFSKEFVEKFPRQSY</sequence>
<evidence type="ECO:0000256" key="1">
    <source>
        <dbReference type="ARBA" id="ARBA00006562"/>
    </source>
</evidence>
<comment type="similarity">
    <text evidence="1 2">Belongs to the DXO/Dom3Z family.</text>
</comment>
<dbReference type="GO" id="GO:0005829">
    <property type="term" value="C:cytosol"/>
    <property type="evidence" value="ECO:0007669"/>
    <property type="project" value="TreeGrafter"/>
</dbReference>
<dbReference type="GO" id="GO:0005634">
    <property type="term" value="C:nucleus"/>
    <property type="evidence" value="ECO:0007669"/>
    <property type="project" value="UniProtKB-SubCell"/>
</dbReference>
<name>A0A0K0FEA4_STRVS</name>
<evidence type="ECO:0000259" key="3">
    <source>
        <dbReference type="Pfam" id="PF08652"/>
    </source>
</evidence>
<dbReference type="InterPro" id="IPR013961">
    <property type="entry name" value="RAI1"/>
</dbReference>
<dbReference type="GO" id="GO:0046872">
    <property type="term" value="F:metal ion binding"/>
    <property type="evidence" value="ECO:0007669"/>
    <property type="project" value="UniProtKB-KW"/>
</dbReference>